<keyword evidence="8 11" id="KW-0067">ATP-binding</keyword>
<dbReference type="Proteomes" id="UP000483018">
    <property type="component" value="Unassembled WGS sequence"/>
</dbReference>
<dbReference type="PANTHER" id="PTHR39321:SF3">
    <property type="entry name" value="PHOSPHOPANTETHEINE ADENYLYLTRANSFERASE"/>
    <property type="match status" value="1"/>
</dbReference>
<evidence type="ECO:0000256" key="10">
    <source>
        <dbReference type="ARBA" id="ARBA00048721"/>
    </source>
</evidence>
<evidence type="ECO:0000256" key="11">
    <source>
        <dbReference type="HAMAP-Rule" id="MF_00244"/>
    </source>
</evidence>
<evidence type="ECO:0000259" key="12">
    <source>
        <dbReference type="Pfam" id="PF01467"/>
    </source>
</evidence>
<evidence type="ECO:0000256" key="8">
    <source>
        <dbReference type="ARBA" id="ARBA00022840"/>
    </source>
</evidence>
<accession>A0A7C8HGK3</accession>
<comment type="function">
    <text evidence="1 11">Catalyzes the reversible adenylation of nicotinate mononucleotide (NaMN) to nicotinic acid adenine dinucleotide (NaAD).</text>
</comment>
<dbReference type="InterPro" id="IPR004821">
    <property type="entry name" value="Cyt_trans-like"/>
</dbReference>
<comment type="similarity">
    <text evidence="3 11">Belongs to the NadD family.</text>
</comment>
<comment type="catalytic activity">
    <reaction evidence="10 11">
        <text>nicotinate beta-D-ribonucleotide + ATP + H(+) = deamido-NAD(+) + diphosphate</text>
        <dbReference type="Rhea" id="RHEA:22860"/>
        <dbReference type="ChEBI" id="CHEBI:15378"/>
        <dbReference type="ChEBI" id="CHEBI:30616"/>
        <dbReference type="ChEBI" id="CHEBI:33019"/>
        <dbReference type="ChEBI" id="CHEBI:57502"/>
        <dbReference type="ChEBI" id="CHEBI:58437"/>
        <dbReference type="EC" id="2.7.7.18"/>
    </reaction>
</comment>
<dbReference type="GO" id="GO:0004515">
    <property type="term" value="F:nicotinate-nucleotide adenylyltransferase activity"/>
    <property type="evidence" value="ECO:0007669"/>
    <property type="project" value="UniProtKB-UniRule"/>
</dbReference>
<keyword evidence="6 11" id="KW-0548">Nucleotidyltransferase</keyword>
<dbReference type="Gene3D" id="3.40.50.620">
    <property type="entry name" value="HUPs"/>
    <property type="match status" value="1"/>
</dbReference>
<evidence type="ECO:0000256" key="3">
    <source>
        <dbReference type="ARBA" id="ARBA00009014"/>
    </source>
</evidence>
<comment type="caution">
    <text evidence="13">The sequence shown here is derived from an EMBL/GenBank/DDBJ whole genome shotgun (WGS) entry which is preliminary data.</text>
</comment>
<evidence type="ECO:0000256" key="4">
    <source>
        <dbReference type="ARBA" id="ARBA00022642"/>
    </source>
</evidence>
<dbReference type="EC" id="2.7.7.18" evidence="11"/>
<dbReference type="GO" id="GO:0009435">
    <property type="term" value="P:NAD+ biosynthetic process"/>
    <property type="evidence" value="ECO:0007669"/>
    <property type="project" value="UniProtKB-UniRule"/>
</dbReference>
<dbReference type="UniPathway" id="UPA00253">
    <property type="reaction ID" value="UER00332"/>
</dbReference>
<dbReference type="EMBL" id="WSLF01000001">
    <property type="protein sequence ID" value="KAE9637290.1"/>
    <property type="molecule type" value="Genomic_DNA"/>
</dbReference>
<feature type="domain" description="Cytidyltransferase-like" evidence="12">
    <location>
        <begin position="14"/>
        <end position="183"/>
    </location>
</feature>
<comment type="pathway">
    <text evidence="2 11">Cofactor biosynthesis; NAD(+) biosynthesis; deamido-NAD(+) from nicotinate D-ribonucleotide: step 1/1.</text>
</comment>
<reference evidence="13 14" key="1">
    <citation type="submission" date="2019-12" db="EMBL/GenBank/DDBJ databases">
        <title>Defluviitalea raffinosedens, isolated from a biogas fermenter, genome sequencing and characterization.</title>
        <authorList>
            <person name="Rettenmaier R."/>
            <person name="Schneider M."/>
            <person name="Neuhaus K."/>
            <person name="Liebl W."/>
            <person name="Zverlov V."/>
        </authorList>
    </citation>
    <scope>NUCLEOTIDE SEQUENCE [LARGE SCALE GENOMIC DNA]</scope>
    <source>
        <strain evidence="13 14">249c-K6</strain>
    </source>
</reference>
<keyword evidence="5 11" id="KW-0808">Transferase</keyword>
<organism evidence="13 14">
    <name type="scientific">Defluviitalea raffinosedens</name>
    <dbReference type="NCBI Taxonomy" id="1450156"/>
    <lineage>
        <taxon>Bacteria</taxon>
        <taxon>Bacillati</taxon>
        <taxon>Bacillota</taxon>
        <taxon>Clostridia</taxon>
        <taxon>Lachnospirales</taxon>
        <taxon>Defluviitaleaceae</taxon>
        <taxon>Defluviitalea</taxon>
    </lineage>
</organism>
<evidence type="ECO:0000256" key="5">
    <source>
        <dbReference type="ARBA" id="ARBA00022679"/>
    </source>
</evidence>
<dbReference type="Pfam" id="PF01467">
    <property type="entry name" value="CTP_transf_like"/>
    <property type="match status" value="1"/>
</dbReference>
<gene>
    <name evidence="11" type="primary">nadD</name>
    <name evidence="13" type="ORF">GND95_02340</name>
</gene>
<dbReference type="HAMAP" id="MF_00244">
    <property type="entry name" value="NaMN_adenylyltr"/>
    <property type="match status" value="1"/>
</dbReference>
<keyword evidence="7 11" id="KW-0547">Nucleotide-binding</keyword>
<keyword evidence="14" id="KW-1185">Reference proteome</keyword>
<dbReference type="NCBIfam" id="TIGR00125">
    <property type="entry name" value="cyt_tran_rel"/>
    <property type="match status" value="1"/>
</dbReference>
<evidence type="ECO:0000256" key="2">
    <source>
        <dbReference type="ARBA" id="ARBA00005019"/>
    </source>
</evidence>
<dbReference type="InterPro" id="IPR014729">
    <property type="entry name" value="Rossmann-like_a/b/a_fold"/>
</dbReference>
<name>A0A7C8HGK3_9FIRM</name>
<dbReference type="RefSeq" id="WP_158739200.1">
    <property type="nucleotide sequence ID" value="NZ_JAFBEP010000006.1"/>
</dbReference>
<evidence type="ECO:0000256" key="6">
    <source>
        <dbReference type="ARBA" id="ARBA00022695"/>
    </source>
</evidence>
<dbReference type="GO" id="GO:0005524">
    <property type="term" value="F:ATP binding"/>
    <property type="evidence" value="ECO:0007669"/>
    <property type="project" value="UniProtKB-KW"/>
</dbReference>
<dbReference type="SUPFAM" id="SSF52374">
    <property type="entry name" value="Nucleotidylyl transferase"/>
    <property type="match status" value="1"/>
</dbReference>
<evidence type="ECO:0000256" key="1">
    <source>
        <dbReference type="ARBA" id="ARBA00002324"/>
    </source>
</evidence>
<evidence type="ECO:0000256" key="9">
    <source>
        <dbReference type="ARBA" id="ARBA00023027"/>
    </source>
</evidence>
<dbReference type="NCBIfam" id="NF000840">
    <property type="entry name" value="PRK00071.1-3"/>
    <property type="match status" value="1"/>
</dbReference>
<sequence>MRNVIDQVPKSLAIMGGTFDPIHYGHLVTAEAVRYEFNIDQVLFMPTGHPPHKSQENITHSEHRYLMTVLATATNSHFNVSRLEIDRKGITYTIDTIKDLIRIYGENVELYFITGADALSHIFTWKDAEELLKMCTFVAVTRPEYHKEELIEKVEIIRNYYQSKIHFLEVPALSISSTNIRERVKKGMPIKYLLPESVENYIYKFKLYL</sequence>
<evidence type="ECO:0000313" key="14">
    <source>
        <dbReference type="Proteomes" id="UP000483018"/>
    </source>
</evidence>
<keyword evidence="9 11" id="KW-0520">NAD</keyword>
<dbReference type="AlphaFoldDB" id="A0A7C8HGK3"/>
<dbReference type="InterPro" id="IPR005248">
    <property type="entry name" value="NadD/NMNAT"/>
</dbReference>
<protein>
    <recommendedName>
        <fullName evidence="11">Probable nicotinate-nucleotide adenylyltransferase</fullName>
        <ecNumber evidence="11">2.7.7.18</ecNumber>
    </recommendedName>
    <alternativeName>
        <fullName evidence="11">Deamido-NAD(+) diphosphorylase</fullName>
    </alternativeName>
    <alternativeName>
        <fullName evidence="11">Deamido-NAD(+) pyrophosphorylase</fullName>
    </alternativeName>
    <alternativeName>
        <fullName evidence="11">Nicotinate mononucleotide adenylyltransferase</fullName>
        <shortName evidence="11">NaMN adenylyltransferase</shortName>
    </alternativeName>
</protein>
<keyword evidence="4 11" id="KW-0662">Pyridine nucleotide biosynthesis</keyword>
<evidence type="ECO:0000313" key="13">
    <source>
        <dbReference type="EMBL" id="KAE9637290.1"/>
    </source>
</evidence>
<proteinExistence type="inferred from homology"/>
<dbReference type="CDD" id="cd02165">
    <property type="entry name" value="NMNAT"/>
    <property type="match status" value="1"/>
</dbReference>
<dbReference type="NCBIfam" id="TIGR00482">
    <property type="entry name" value="nicotinate (nicotinamide) nucleotide adenylyltransferase"/>
    <property type="match status" value="1"/>
</dbReference>
<dbReference type="OrthoDB" id="5295945at2"/>
<dbReference type="FunFam" id="3.40.50.620:FF:000039">
    <property type="entry name" value="Probable nicotinate-nucleotide adenylyltransferase"/>
    <property type="match status" value="1"/>
</dbReference>
<evidence type="ECO:0000256" key="7">
    <source>
        <dbReference type="ARBA" id="ARBA00022741"/>
    </source>
</evidence>
<dbReference type="PANTHER" id="PTHR39321">
    <property type="entry name" value="NICOTINATE-NUCLEOTIDE ADENYLYLTRANSFERASE-RELATED"/>
    <property type="match status" value="1"/>
</dbReference>